<keyword evidence="3" id="KW-0808">Transferase</keyword>
<dbReference type="EMBL" id="PHFL01000015">
    <property type="protein sequence ID" value="RFM24879.1"/>
    <property type="molecule type" value="Genomic_DNA"/>
</dbReference>
<protein>
    <submittedName>
        <fullName evidence="3">Methyltransferase domain-containing protein</fullName>
    </submittedName>
</protein>
<dbReference type="InterPro" id="IPR025714">
    <property type="entry name" value="Methyltranfer_dom"/>
</dbReference>
<evidence type="ECO:0000313" key="4">
    <source>
        <dbReference type="Proteomes" id="UP000266389"/>
    </source>
</evidence>
<feature type="domain" description="Methyltransferase" evidence="2">
    <location>
        <begin position="51"/>
        <end position="164"/>
    </location>
</feature>
<dbReference type="SUPFAM" id="SSF53335">
    <property type="entry name" value="S-adenosyl-L-methionine-dependent methyltransferases"/>
    <property type="match status" value="1"/>
</dbReference>
<gene>
    <name evidence="3" type="ORF">D0433_03510</name>
</gene>
<feature type="transmembrane region" description="Helical" evidence="1">
    <location>
        <begin position="230"/>
        <end position="252"/>
    </location>
</feature>
<dbReference type="GO" id="GO:0008168">
    <property type="term" value="F:methyltransferase activity"/>
    <property type="evidence" value="ECO:0007669"/>
    <property type="project" value="UniProtKB-KW"/>
</dbReference>
<dbReference type="CDD" id="cd02440">
    <property type="entry name" value="AdoMet_MTases"/>
    <property type="match status" value="1"/>
</dbReference>
<evidence type="ECO:0000313" key="3">
    <source>
        <dbReference type="EMBL" id="RFM24879.1"/>
    </source>
</evidence>
<dbReference type="InterPro" id="IPR029063">
    <property type="entry name" value="SAM-dependent_MTases_sf"/>
</dbReference>
<dbReference type="AlphaFoldDB" id="A0A395M247"/>
<dbReference type="Proteomes" id="UP000266389">
    <property type="component" value="Unassembled WGS sequence"/>
</dbReference>
<reference evidence="3 4" key="1">
    <citation type="journal article" date="2011" name="ISME J.">
        <title>Community ecology of hot spring cyanobacterial mats: predominant populations and their functional potential.</title>
        <authorList>
            <person name="Klatt C.G."/>
            <person name="Wood J.M."/>
            <person name="Rusch D.B."/>
            <person name="Bateson M.M."/>
            <person name="Hamamura N."/>
            <person name="Heidelberg J.F."/>
            <person name="Grossman A.R."/>
            <person name="Bhaya D."/>
            <person name="Cohan F.M."/>
            <person name="Kuhl M."/>
            <person name="Bryant D.A."/>
            <person name="Ward D.M."/>
        </authorList>
    </citation>
    <scope>NUCLEOTIDE SEQUENCE [LARGE SCALE GENOMIC DNA]</scope>
    <source>
        <strain evidence="3">OS</strain>
    </source>
</reference>
<dbReference type="GO" id="GO:0032259">
    <property type="term" value="P:methylation"/>
    <property type="evidence" value="ECO:0007669"/>
    <property type="project" value="UniProtKB-KW"/>
</dbReference>
<sequence length="271" mass="31159">MQYDPIKRSIGNVVRSHVVLRKLFYVLLGLLFLREWYVKSELRKILSKFSNKKIQVYDAGSGFGQYAYFIAKNFKNASVYGVDVKEEQINDCNHFFKKAKLPNATFAIEDLTKITHENRFDVVLSVDVMEHILEDVAVFKNFYRAMKSGGTLIINTPSDLAEDHDDHHEGSTAFVDEHVRDGYSAEDMTQKLTEAGFTNIRTTYTYGFWGNLYWHLALKYPMQLLGVSKAFFAFLPIYYLFTFPIALLFMLLDFSVKNETGTGLMAVAEKP</sequence>
<comment type="caution">
    <text evidence="3">The sequence shown here is derived from an EMBL/GenBank/DDBJ whole genome shotgun (WGS) entry which is preliminary data.</text>
</comment>
<keyword evidence="1" id="KW-0812">Transmembrane</keyword>
<proteinExistence type="predicted"/>
<dbReference type="PANTHER" id="PTHR43861">
    <property type="entry name" value="TRANS-ACONITATE 2-METHYLTRANSFERASE-RELATED"/>
    <property type="match status" value="1"/>
</dbReference>
<name>A0A395M247_9BACT</name>
<keyword evidence="1" id="KW-0472">Membrane</keyword>
<dbReference type="Gene3D" id="3.40.50.150">
    <property type="entry name" value="Vaccinia Virus protein VP39"/>
    <property type="match status" value="1"/>
</dbReference>
<evidence type="ECO:0000259" key="2">
    <source>
        <dbReference type="Pfam" id="PF13847"/>
    </source>
</evidence>
<keyword evidence="3" id="KW-0489">Methyltransferase</keyword>
<organism evidence="3 4">
    <name type="scientific">Candidatus Thermochlorobacter aerophilus</name>
    <dbReference type="NCBI Taxonomy" id="1868324"/>
    <lineage>
        <taxon>Bacteria</taxon>
        <taxon>Pseudomonadati</taxon>
        <taxon>Chlorobiota</taxon>
        <taxon>Chlorobiia</taxon>
        <taxon>Chlorobiales</taxon>
        <taxon>Candidatus Thermochlorobacteriaceae</taxon>
        <taxon>Candidatus Thermochlorobacter</taxon>
    </lineage>
</organism>
<dbReference type="Pfam" id="PF13847">
    <property type="entry name" value="Methyltransf_31"/>
    <property type="match status" value="1"/>
</dbReference>
<accession>A0A395M247</accession>
<evidence type="ECO:0000256" key="1">
    <source>
        <dbReference type="SAM" id="Phobius"/>
    </source>
</evidence>
<keyword evidence="1" id="KW-1133">Transmembrane helix</keyword>